<evidence type="ECO:0000256" key="1">
    <source>
        <dbReference type="SAM" id="MobiDB-lite"/>
    </source>
</evidence>
<sequence length="172" mass="19659">MLIAKVFQYNRIAAHPVSLCGHKKWISDNSALVKRYIGFLQFHVPFTEYSKPYCFQTGSQKAAVFLWGLRLSAASPQSGLSPRTKPPSKRPSHKNHLPRRVYSMAMDLLYPSNILMPERRGTFFFIFERFCFFFVVERKRAGSIRAAHLECAMSGQGPTPNNRTIPSRSRSS</sequence>
<organism evidence="2 3">
    <name type="scientific">Caerostris darwini</name>
    <dbReference type="NCBI Taxonomy" id="1538125"/>
    <lineage>
        <taxon>Eukaryota</taxon>
        <taxon>Metazoa</taxon>
        <taxon>Ecdysozoa</taxon>
        <taxon>Arthropoda</taxon>
        <taxon>Chelicerata</taxon>
        <taxon>Arachnida</taxon>
        <taxon>Araneae</taxon>
        <taxon>Araneomorphae</taxon>
        <taxon>Entelegynae</taxon>
        <taxon>Araneoidea</taxon>
        <taxon>Araneidae</taxon>
        <taxon>Caerostris</taxon>
    </lineage>
</organism>
<evidence type="ECO:0000313" key="3">
    <source>
        <dbReference type="Proteomes" id="UP001054837"/>
    </source>
</evidence>
<feature type="region of interest" description="Disordered" evidence="1">
    <location>
        <begin position="75"/>
        <end position="96"/>
    </location>
</feature>
<feature type="compositionally biased region" description="Basic residues" evidence="1">
    <location>
        <begin position="86"/>
        <end position="96"/>
    </location>
</feature>
<protein>
    <submittedName>
        <fullName evidence="2">Uncharacterized protein</fullName>
    </submittedName>
</protein>
<feature type="compositionally biased region" description="Polar residues" evidence="1">
    <location>
        <begin position="156"/>
        <end position="172"/>
    </location>
</feature>
<proteinExistence type="predicted"/>
<name>A0AAV4RMZ1_9ARAC</name>
<gene>
    <name evidence="2" type="ORF">CDAR_440191</name>
</gene>
<dbReference type="Proteomes" id="UP001054837">
    <property type="component" value="Unassembled WGS sequence"/>
</dbReference>
<evidence type="ECO:0000313" key="2">
    <source>
        <dbReference type="EMBL" id="GIY21999.1"/>
    </source>
</evidence>
<keyword evidence="3" id="KW-1185">Reference proteome</keyword>
<dbReference type="EMBL" id="BPLQ01006375">
    <property type="protein sequence ID" value="GIY21999.1"/>
    <property type="molecule type" value="Genomic_DNA"/>
</dbReference>
<feature type="region of interest" description="Disordered" evidence="1">
    <location>
        <begin position="153"/>
        <end position="172"/>
    </location>
</feature>
<dbReference type="AlphaFoldDB" id="A0AAV4RMZ1"/>
<reference evidence="2 3" key="1">
    <citation type="submission" date="2021-06" db="EMBL/GenBank/DDBJ databases">
        <title>Caerostris darwini draft genome.</title>
        <authorList>
            <person name="Kono N."/>
            <person name="Arakawa K."/>
        </authorList>
    </citation>
    <scope>NUCLEOTIDE SEQUENCE [LARGE SCALE GENOMIC DNA]</scope>
</reference>
<accession>A0AAV4RMZ1</accession>
<comment type="caution">
    <text evidence="2">The sequence shown here is derived from an EMBL/GenBank/DDBJ whole genome shotgun (WGS) entry which is preliminary data.</text>
</comment>